<evidence type="ECO:0000256" key="6">
    <source>
        <dbReference type="PROSITE-ProRule" id="PRU00176"/>
    </source>
</evidence>
<evidence type="ECO:0000259" key="8">
    <source>
        <dbReference type="PROSITE" id="PS50102"/>
    </source>
</evidence>
<dbReference type="Pfam" id="PF01585">
    <property type="entry name" value="G-patch"/>
    <property type="match status" value="1"/>
</dbReference>
<feature type="region of interest" description="Disordered" evidence="7">
    <location>
        <begin position="17"/>
        <end position="75"/>
    </location>
</feature>
<feature type="compositionally biased region" description="Low complexity" evidence="7">
    <location>
        <begin position="32"/>
        <end position="63"/>
    </location>
</feature>
<evidence type="ECO:0000313" key="10">
    <source>
        <dbReference type="EMBL" id="RPD59187.1"/>
    </source>
</evidence>
<dbReference type="PANTHER" id="PTHR13288">
    <property type="entry name" value="SPLICING FACTOR 45 SPF45"/>
    <property type="match status" value="1"/>
</dbReference>
<feature type="compositionally biased region" description="Low complexity" evidence="7">
    <location>
        <begin position="247"/>
        <end position="256"/>
    </location>
</feature>
<dbReference type="PANTHER" id="PTHR13288:SF8">
    <property type="entry name" value="SPLICING FACTOR 45"/>
    <property type="match status" value="1"/>
</dbReference>
<dbReference type="InterPro" id="IPR003954">
    <property type="entry name" value="RRM_euk-type"/>
</dbReference>
<comment type="subcellular location">
    <subcellularLocation>
        <location evidence="1">Nucleus</location>
    </subcellularLocation>
</comment>
<keyword evidence="3 6" id="KW-0694">RNA-binding</keyword>
<evidence type="ECO:0000256" key="4">
    <source>
        <dbReference type="ARBA" id="ARBA00023187"/>
    </source>
</evidence>
<keyword evidence="5" id="KW-0539">Nucleus</keyword>
<dbReference type="OrthoDB" id="5411533at2759"/>
<keyword evidence="2" id="KW-0507">mRNA processing</keyword>
<organism evidence="10 11">
    <name type="scientific">Lentinus tigrinus ALCF2SS1-6</name>
    <dbReference type="NCBI Taxonomy" id="1328759"/>
    <lineage>
        <taxon>Eukaryota</taxon>
        <taxon>Fungi</taxon>
        <taxon>Dikarya</taxon>
        <taxon>Basidiomycota</taxon>
        <taxon>Agaricomycotina</taxon>
        <taxon>Agaricomycetes</taxon>
        <taxon>Polyporales</taxon>
        <taxon>Polyporaceae</taxon>
        <taxon>Lentinus</taxon>
    </lineage>
</organism>
<feature type="compositionally biased region" description="Pro residues" evidence="7">
    <location>
        <begin position="467"/>
        <end position="482"/>
    </location>
</feature>
<dbReference type="GO" id="GO:0071011">
    <property type="term" value="C:precatalytic spliceosome"/>
    <property type="evidence" value="ECO:0007669"/>
    <property type="project" value="TreeGrafter"/>
</dbReference>
<dbReference type="STRING" id="1328759.A0A5C2S7I8"/>
<dbReference type="Proteomes" id="UP000313359">
    <property type="component" value="Unassembled WGS sequence"/>
</dbReference>
<accession>A0A5C2S7I8</accession>
<feature type="compositionally biased region" description="Polar residues" evidence="7">
    <location>
        <begin position="17"/>
        <end position="26"/>
    </location>
</feature>
<evidence type="ECO:0000256" key="7">
    <source>
        <dbReference type="SAM" id="MobiDB-lite"/>
    </source>
</evidence>
<evidence type="ECO:0008006" key="12">
    <source>
        <dbReference type="Google" id="ProtNLM"/>
    </source>
</evidence>
<feature type="region of interest" description="Disordered" evidence="7">
    <location>
        <begin position="126"/>
        <end position="370"/>
    </location>
</feature>
<dbReference type="PROSITE" id="PS50102">
    <property type="entry name" value="RRM"/>
    <property type="match status" value="1"/>
</dbReference>
<feature type="region of interest" description="Disordered" evidence="7">
    <location>
        <begin position="528"/>
        <end position="550"/>
    </location>
</feature>
<evidence type="ECO:0000256" key="5">
    <source>
        <dbReference type="ARBA" id="ARBA00023242"/>
    </source>
</evidence>
<dbReference type="InterPro" id="IPR000504">
    <property type="entry name" value="RRM_dom"/>
</dbReference>
<dbReference type="PROSITE" id="PS50174">
    <property type="entry name" value="G_PATCH"/>
    <property type="match status" value="1"/>
</dbReference>
<dbReference type="CDD" id="cd12374">
    <property type="entry name" value="RRM_UHM_SPF45_PUF60"/>
    <property type="match status" value="1"/>
</dbReference>
<dbReference type="GO" id="GO:0003723">
    <property type="term" value="F:RNA binding"/>
    <property type="evidence" value="ECO:0007669"/>
    <property type="project" value="UniProtKB-UniRule"/>
</dbReference>
<dbReference type="GO" id="GO:0045292">
    <property type="term" value="P:mRNA cis splicing, via spliceosome"/>
    <property type="evidence" value="ECO:0007669"/>
    <property type="project" value="InterPro"/>
</dbReference>
<feature type="compositionally biased region" description="Basic and acidic residues" evidence="7">
    <location>
        <begin position="257"/>
        <end position="275"/>
    </location>
</feature>
<feature type="compositionally biased region" description="Basic residues" evidence="7">
    <location>
        <begin position="532"/>
        <end position="541"/>
    </location>
</feature>
<dbReference type="SMART" id="SM00443">
    <property type="entry name" value="G_patch"/>
    <property type="match status" value="1"/>
</dbReference>
<protein>
    <recommendedName>
        <fullName evidence="12">G-patch domain-containing protein</fullName>
    </recommendedName>
</protein>
<sequence>MSSRAGGLYGGIQFSSTKPFLSTQGPASPPNASSTETALPATPAPAAETSTSAQNAAASTSATVGGESGAPAKPTAGWSAALAFAPTRRQAAKAKPSAPRIPVGAAVTIPAGSTANATISSTAVVFAPPSLVDTTPAKTEEKKESQPQPQGQGWGRKVKPPSMILDEDVNGFKAKRGGKKDGGKKKGKKNKNAQALAVWNPDEAYDPMRPNDYNEFKLWQRREREERRERMLEERRRGDDRKRYRRSSSYSDSYHSASEDERPRKAGRYDERDRDEMEEDYDRPRGIGAASAGAPPPSAPVSVSMTGDEAYQRRLAMSQGFRPPEPTTSSAVLSSSATTVPPASSYGPPDDDQDSGVPGLGAMTSYSPPLPAPAPAAAPIIETGDEAYLRRLVMSQQGAQPPRAPSPLPFDATPPVHTLVVPAPMVPPPPAFAPVSGPAPSSDKIQNSKQAAAAIAARLAALAPKGGVPPAPTVPSAPPEEPSGPKNKPDPHGFAARLMAKWGHKEGEGLGVDGSGIVHALTVEQVAQGKSGKGKGKGKGKGSKEAPAIGGAAAKMGKIVNLNEDVKTREDRERFGDPSRVVVLTNMVGLEDVEDEELRGEIGDECSKNGTVERVVVHPVYPQPENPDDAARIFVLFAGPAGAWKTVRELDGRYFGGRSVRARYFPEAQFHAANLDGPL</sequence>
<name>A0A5C2S7I8_9APHY</name>
<feature type="compositionally biased region" description="Basic residues" evidence="7">
    <location>
        <begin position="173"/>
        <end position="191"/>
    </location>
</feature>
<evidence type="ECO:0000313" key="11">
    <source>
        <dbReference type="Proteomes" id="UP000313359"/>
    </source>
</evidence>
<dbReference type="InterPro" id="IPR000467">
    <property type="entry name" value="G_patch_dom"/>
</dbReference>
<dbReference type="InterPro" id="IPR012677">
    <property type="entry name" value="Nucleotide-bd_a/b_plait_sf"/>
</dbReference>
<evidence type="ECO:0000256" key="3">
    <source>
        <dbReference type="ARBA" id="ARBA00022884"/>
    </source>
</evidence>
<keyword evidence="4" id="KW-0508">mRNA splicing</keyword>
<reference evidence="10" key="1">
    <citation type="journal article" date="2018" name="Genome Biol. Evol.">
        <title>Genomics and development of Lentinus tigrinus, a white-rot wood-decaying mushroom with dimorphic fruiting bodies.</title>
        <authorList>
            <person name="Wu B."/>
            <person name="Xu Z."/>
            <person name="Knudson A."/>
            <person name="Carlson A."/>
            <person name="Chen N."/>
            <person name="Kovaka S."/>
            <person name="LaButti K."/>
            <person name="Lipzen A."/>
            <person name="Pennachio C."/>
            <person name="Riley R."/>
            <person name="Schakwitz W."/>
            <person name="Umezawa K."/>
            <person name="Ohm R.A."/>
            <person name="Grigoriev I.V."/>
            <person name="Nagy L.G."/>
            <person name="Gibbons J."/>
            <person name="Hibbett D."/>
        </authorList>
    </citation>
    <scope>NUCLEOTIDE SEQUENCE [LARGE SCALE GENOMIC DNA]</scope>
    <source>
        <strain evidence="10">ALCF2SS1-6</strain>
    </source>
</reference>
<feature type="domain" description="G-patch" evidence="9">
    <location>
        <begin position="491"/>
        <end position="538"/>
    </location>
</feature>
<dbReference type="FunFam" id="3.30.70.330:FF:000382">
    <property type="entry name" value="G-patch domain-containing protein"/>
    <property type="match status" value="1"/>
</dbReference>
<feature type="compositionally biased region" description="Basic and acidic residues" evidence="7">
    <location>
        <begin position="212"/>
        <end position="242"/>
    </location>
</feature>
<dbReference type="InterPro" id="IPR035979">
    <property type="entry name" value="RBD_domain_sf"/>
</dbReference>
<feature type="compositionally biased region" description="Low complexity" evidence="7">
    <location>
        <begin position="327"/>
        <end position="345"/>
    </location>
</feature>
<evidence type="ECO:0000256" key="1">
    <source>
        <dbReference type="ARBA" id="ARBA00004123"/>
    </source>
</evidence>
<dbReference type="EMBL" id="ML122271">
    <property type="protein sequence ID" value="RPD59187.1"/>
    <property type="molecule type" value="Genomic_DNA"/>
</dbReference>
<keyword evidence="11" id="KW-1185">Reference proteome</keyword>
<dbReference type="Gene3D" id="3.30.70.330">
    <property type="match status" value="1"/>
</dbReference>
<evidence type="ECO:0000256" key="2">
    <source>
        <dbReference type="ARBA" id="ARBA00022664"/>
    </source>
</evidence>
<feature type="domain" description="RRM" evidence="8">
    <location>
        <begin position="580"/>
        <end position="667"/>
    </location>
</feature>
<gene>
    <name evidence="10" type="ORF">L227DRAFT_576407</name>
</gene>
<dbReference type="SMART" id="SM00361">
    <property type="entry name" value="RRM_1"/>
    <property type="match status" value="1"/>
</dbReference>
<proteinExistence type="predicted"/>
<evidence type="ECO:0000259" key="9">
    <source>
        <dbReference type="PROSITE" id="PS50174"/>
    </source>
</evidence>
<dbReference type="SUPFAM" id="SSF54928">
    <property type="entry name" value="RNA-binding domain, RBD"/>
    <property type="match status" value="1"/>
</dbReference>
<dbReference type="InterPro" id="IPR040052">
    <property type="entry name" value="RBM17"/>
</dbReference>
<feature type="region of interest" description="Disordered" evidence="7">
    <location>
        <begin position="466"/>
        <end position="494"/>
    </location>
</feature>
<dbReference type="AlphaFoldDB" id="A0A5C2S7I8"/>